<reference evidence="3" key="1">
    <citation type="journal article" date="2018" name="Nat. Microbiol.">
        <title>Leveraging single-cell genomics to expand the fungal tree of life.</title>
        <authorList>
            <person name="Ahrendt S.R."/>
            <person name="Quandt C.A."/>
            <person name="Ciobanu D."/>
            <person name="Clum A."/>
            <person name="Salamov A."/>
            <person name="Andreopoulos B."/>
            <person name="Cheng J.F."/>
            <person name="Woyke T."/>
            <person name="Pelin A."/>
            <person name="Henrissat B."/>
            <person name="Reynolds N.K."/>
            <person name="Benny G.L."/>
            <person name="Smith M.E."/>
            <person name="James T.Y."/>
            <person name="Grigoriev I.V."/>
        </authorList>
    </citation>
    <scope>NUCLEOTIDE SEQUENCE [LARGE SCALE GENOMIC DNA]</scope>
</reference>
<feature type="compositionally biased region" description="Polar residues" evidence="1">
    <location>
        <begin position="455"/>
        <end position="472"/>
    </location>
</feature>
<evidence type="ECO:0000313" key="3">
    <source>
        <dbReference type="Proteomes" id="UP000269721"/>
    </source>
</evidence>
<feature type="region of interest" description="Disordered" evidence="1">
    <location>
        <begin position="129"/>
        <end position="184"/>
    </location>
</feature>
<name>A0A4P9W421_9FUNG</name>
<feature type="compositionally biased region" description="Polar residues" evidence="1">
    <location>
        <begin position="292"/>
        <end position="316"/>
    </location>
</feature>
<feature type="compositionally biased region" description="Acidic residues" evidence="1">
    <location>
        <begin position="222"/>
        <end position="232"/>
    </location>
</feature>
<dbReference type="OrthoDB" id="29596at2759"/>
<evidence type="ECO:0000256" key="1">
    <source>
        <dbReference type="SAM" id="MobiDB-lite"/>
    </source>
</evidence>
<feature type="non-terminal residue" evidence="2">
    <location>
        <position position="664"/>
    </location>
</feature>
<feature type="region of interest" description="Disordered" evidence="1">
    <location>
        <begin position="24"/>
        <end position="107"/>
    </location>
</feature>
<protein>
    <submittedName>
        <fullName evidence="2">Uncharacterized protein</fullName>
    </submittedName>
</protein>
<feature type="compositionally biased region" description="Polar residues" evidence="1">
    <location>
        <begin position="410"/>
        <end position="421"/>
    </location>
</feature>
<feature type="compositionally biased region" description="Basic and acidic residues" evidence="1">
    <location>
        <begin position="377"/>
        <end position="392"/>
    </location>
</feature>
<dbReference type="EMBL" id="KZ998053">
    <property type="protein sequence ID" value="RKO86612.1"/>
    <property type="molecule type" value="Genomic_DNA"/>
</dbReference>
<sequence>MSVSPQTSLSLQVTLVTLQTFYHSRKSLPRMDDEPTAKRSRLEDPATQESASGIAPSEGLQEPASGTSRAMSEAPSFLRLSAIHDTPSPSSQALQNSKKKSNPFARDLLEPLSPLRAAFKVDDLLAERAAASTRPPSSIPTSNPFATRLDGAAPAAFQRPPSSAPGVSSRVDPEKPSAATPVIVPEPVDVLRTIEASPNAPAVGSNPRKTGKSFVMPLNWADPEDEIEEFDSVSEHARRPPSSAPAANMDFEERTPGSRTRNASPSSTRSPWFATSPSAASRYVDFPRTSFQLGTETDRSINVTHRSSVTSFSSQMDPIPKATPTMPDPPDSPISRITESTASRNQQRGSSVGSERAEKDVEVPGTEGHLRGSTAGKHADVDSPTARGERSVDSMFAGSPAPTRSRWFSDDQSIGDSSRQINVDVESPFRSRVREEAEETDGLSEYERNHPRACSTPTLSVDQRDPLSSPTRSVRLDEREETAESCAGWDGRPALDARFASIDSARGSVDVDDSRAPERGKDRAPGKQLRFQDATAETEDGDEEEVGNKIVMAISFKSGKLGAAYYSASDSVLYLLPDMEESDHYELVRLLKFQIGPSIIVTNARSDEGFLNVVNEPELLAIKLGEKLNRFSSRAASAVEIDHMRRVDMQLYLESIVSFEYREM</sequence>
<proteinExistence type="predicted"/>
<organism evidence="2 3">
    <name type="scientific">Blyttiomyces helicus</name>
    <dbReference type="NCBI Taxonomy" id="388810"/>
    <lineage>
        <taxon>Eukaryota</taxon>
        <taxon>Fungi</taxon>
        <taxon>Fungi incertae sedis</taxon>
        <taxon>Chytridiomycota</taxon>
        <taxon>Chytridiomycota incertae sedis</taxon>
        <taxon>Chytridiomycetes</taxon>
        <taxon>Chytridiomycetes incertae sedis</taxon>
        <taxon>Blyttiomyces</taxon>
    </lineage>
</organism>
<feature type="compositionally biased region" description="Polar residues" evidence="1">
    <location>
        <begin position="134"/>
        <end position="145"/>
    </location>
</feature>
<evidence type="ECO:0000313" key="2">
    <source>
        <dbReference type="EMBL" id="RKO86612.1"/>
    </source>
</evidence>
<dbReference type="AlphaFoldDB" id="A0A4P9W421"/>
<feature type="compositionally biased region" description="Polar residues" evidence="1">
    <location>
        <begin position="335"/>
        <end position="353"/>
    </location>
</feature>
<keyword evidence="3" id="KW-1185">Reference proteome</keyword>
<feature type="compositionally biased region" description="Polar residues" evidence="1">
    <location>
        <begin position="257"/>
        <end position="276"/>
    </location>
</feature>
<feature type="compositionally biased region" description="Basic and acidic residues" evidence="1">
    <location>
        <begin position="512"/>
        <end position="525"/>
    </location>
</feature>
<feature type="region of interest" description="Disordered" evidence="1">
    <location>
        <begin position="506"/>
        <end position="543"/>
    </location>
</feature>
<feature type="region of interest" description="Disordered" evidence="1">
    <location>
        <begin position="198"/>
        <end position="276"/>
    </location>
</feature>
<feature type="compositionally biased region" description="Polar residues" evidence="1">
    <location>
        <begin position="87"/>
        <end position="96"/>
    </location>
</feature>
<accession>A0A4P9W421</accession>
<dbReference type="Proteomes" id="UP000269721">
    <property type="component" value="Unassembled WGS sequence"/>
</dbReference>
<gene>
    <name evidence="2" type="ORF">BDK51DRAFT_26425</name>
</gene>
<feature type="region of interest" description="Disordered" evidence="1">
    <location>
        <begin position="292"/>
        <end position="490"/>
    </location>
</feature>
<feature type="compositionally biased region" description="Basic and acidic residues" evidence="1">
    <location>
        <begin position="29"/>
        <end position="44"/>
    </location>
</feature>